<evidence type="ECO:0000256" key="1">
    <source>
        <dbReference type="ARBA" id="ARBA00022450"/>
    </source>
</evidence>
<evidence type="ECO:0000313" key="6">
    <source>
        <dbReference type="Proteomes" id="UP000566819"/>
    </source>
</evidence>
<keyword evidence="6" id="KW-1185">Reference proteome</keyword>
<comment type="caution">
    <text evidence="5">The sequence shown here is derived from an EMBL/GenBank/DDBJ whole genome shotgun (WGS) entry which is preliminary data.</text>
</comment>
<protein>
    <recommendedName>
        <fullName evidence="4">AMP-dependent synthetase/ligase domain-containing protein</fullName>
    </recommendedName>
</protein>
<dbReference type="EMBL" id="JAAMPI010000478">
    <property type="protein sequence ID" value="KAF4631099.1"/>
    <property type="molecule type" value="Genomic_DNA"/>
</dbReference>
<gene>
    <name evidence="5" type="ORF">G7Y89_g7043</name>
</gene>
<dbReference type="InterPro" id="IPR000873">
    <property type="entry name" value="AMP-dep_synth/lig_dom"/>
</dbReference>
<dbReference type="OrthoDB" id="3562773at2759"/>
<name>A0A8H4RJA1_9HELO</name>
<dbReference type="SUPFAM" id="SSF56801">
    <property type="entry name" value="Acetyl-CoA synthetase-like"/>
    <property type="match status" value="1"/>
</dbReference>
<evidence type="ECO:0000256" key="3">
    <source>
        <dbReference type="SAM" id="MobiDB-lite"/>
    </source>
</evidence>
<feature type="compositionally biased region" description="Basic and acidic residues" evidence="3">
    <location>
        <begin position="482"/>
        <end position="495"/>
    </location>
</feature>
<dbReference type="AlphaFoldDB" id="A0A8H4RJA1"/>
<reference evidence="5 6" key="1">
    <citation type="submission" date="2020-03" db="EMBL/GenBank/DDBJ databases">
        <title>Draft Genome Sequence of Cudoniella acicularis.</title>
        <authorList>
            <person name="Buettner E."/>
            <person name="Kellner H."/>
        </authorList>
    </citation>
    <scope>NUCLEOTIDE SEQUENCE [LARGE SCALE GENOMIC DNA]</scope>
    <source>
        <strain evidence="5 6">DSM 108380</strain>
    </source>
</reference>
<proteinExistence type="predicted"/>
<dbReference type="Proteomes" id="UP000566819">
    <property type="component" value="Unassembled WGS sequence"/>
</dbReference>
<feature type="region of interest" description="Disordered" evidence="3">
    <location>
        <begin position="465"/>
        <end position="508"/>
    </location>
</feature>
<dbReference type="InterPro" id="IPR042099">
    <property type="entry name" value="ANL_N_sf"/>
</dbReference>
<dbReference type="PANTHER" id="PTHR43439">
    <property type="entry name" value="PHENYLACETATE-COENZYME A LIGASE"/>
    <property type="match status" value="1"/>
</dbReference>
<feature type="region of interest" description="Disordered" evidence="3">
    <location>
        <begin position="423"/>
        <end position="445"/>
    </location>
</feature>
<feature type="compositionally biased region" description="Polar residues" evidence="3">
    <location>
        <begin position="498"/>
        <end position="508"/>
    </location>
</feature>
<keyword evidence="1" id="KW-0596">Phosphopantetheine</keyword>
<keyword evidence="2" id="KW-0597">Phosphoprotein</keyword>
<evidence type="ECO:0000259" key="4">
    <source>
        <dbReference type="Pfam" id="PF00501"/>
    </source>
</evidence>
<dbReference type="PANTHER" id="PTHR43439:SF2">
    <property type="entry name" value="ENZYME, PUTATIVE (JCVI)-RELATED"/>
    <property type="match status" value="1"/>
</dbReference>
<organism evidence="5 6">
    <name type="scientific">Cudoniella acicularis</name>
    <dbReference type="NCBI Taxonomy" id="354080"/>
    <lineage>
        <taxon>Eukaryota</taxon>
        <taxon>Fungi</taxon>
        <taxon>Dikarya</taxon>
        <taxon>Ascomycota</taxon>
        <taxon>Pezizomycotina</taxon>
        <taxon>Leotiomycetes</taxon>
        <taxon>Helotiales</taxon>
        <taxon>Tricladiaceae</taxon>
        <taxon>Cudoniella</taxon>
    </lineage>
</organism>
<evidence type="ECO:0000313" key="5">
    <source>
        <dbReference type="EMBL" id="KAF4631099.1"/>
    </source>
</evidence>
<dbReference type="Gene3D" id="3.40.50.12780">
    <property type="entry name" value="N-terminal domain of ligase-like"/>
    <property type="match status" value="1"/>
</dbReference>
<dbReference type="InterPro" id="IPR051414">
    <property type="entry name" value="Adenylate-forming_Reductase"/>
</dbReference>
<evidence type="ECO:0000256" key="2">
    <source>
        <dbReference type="ARBA" id="ARBA00022553"/>
    </source>
</evidence>
<accession>A0A8H4RJA1</accession>
<sequence>MNAKSHKKTKSNAEWFPGKRDVLVNIVNYRARKCPEALFAEYPISSTAYDDGYREINYADFANAVNGAASWMEEHLGRGRNFETLAYIGPNDIRYAALVLGAVKAGYKLLLLSPENSIAAYSNLLDLLNCKTMLVPDPQPPMISAVLTEHRLRVLAVLSVDYFLNHKHPYYPYKKRFENVGLELLLAFQTPGSTGLPWAIMWSRECAATYSSIAQIDPPSRHESYDRLMQPASPLVSLCSAITNRTALVYPLSGAVPNARLLADSLKYTKADVALISPRITTALGKDPKLLNFLSSRLKTLIVLGEPVPVESRNRVAKDIKFLCPYRSSELGYPPEIHSDADSIRQDWRYHHFHPGLGIEFQRVEGNLHELWMIRDRKLEERRPIFKLNPHVDAFESGDLFSPHPSHSNLWASRGRALDILSPTKPLSSPGWSPAVESPQEKMHQPLKMAEKTSHNKPAISKVVTVATDPSHQNPKPIVSLEEIRGGGKNHERAPKSNRPTSHRQSNS</sequence>
<feature type="domain" description="AMP-dependent synthetase/ligase" evidence="4">
    <location>
        <begin position="41"/>
        <end position="318"/>
    </location>
</feature>
<dbReference type="Pfam" id="PF00501">
    <property type="entry name" value="AMP-binding"/>
    <property type="match status" value="1"/>
</dbReference>